<comment type="caution">
    <text evidence="3">The sequence shown here is derived from an EMBL/GenBank/DDBJ whole genome shotgun (WGS) entry which is preliminary data.</text>
</comment>
<reference evidence="3 4" key="1">
    <citation type="submission" date="2020-04" db="EMBL/GenBank/DDBJ databases">
        <title>Molecular characterization of pseudomonads from Agaricus bisporus reveal novel blotch 2 pathogens in Western Europe.</title>
        <authorList>
            <person name="Taparia T."/>
            <person name="Krijger M."/>
            <person name="Haynes E."/>
            <person name="Elpinstone J.G."/>
            <person name="Noble R."/>
            <person name="Van Der Wolf J."/>
        </authorList>
    </citation>
    <scope>NUCLEOTIDE SEQUENCE [LARGE SCALE GENOMIC DNA]</scope>
    <source>
        <strain evidence="3 4">P8021</strain>
    </source>
</reference>
<accession>A0A7Y8G2Y8</accession>
<dbReference type="AlphaFoldDB" id="A0A7Y8G2Y8"/>
<evidence type="ECO:0000256" key="1">
    <source>
        <dbReference type="ARBA" id="ARBA00006226"/>
    </source>
</evidence>
<evidence type="ECO:0000313" key="3">
    <source>
        <dbReference type="EMBL" id="NWE89729.1"/>
    </source>
</evidence>
<keyword evidence="2" id="KW-1277">Toxin-antitoxin system</keyword>
<protein>
    <submittedName>
        <fullName evidence="3">Type II toxin-antitoxin system RelE/ParE family toxin</fullName>
    </submittedName>
</protein>
<dbReference type="Gene3D" id="3.30.2310.20">
    <property type="entry name" value="RelE-like"/>
    <property type="match status" value="1"/>
</dbReference>
<dbReference type="PANTHER" id="PTHR33755:SF6">
    <property type="entry name" value="PLASMID STABILIZATION SYSTEM PROTEIN"/>
    <property type="match status" value="1"/>
</dbReference>
<dbReference type="InterPro" id="IPR007712">
    <property type="entry name" value="RelE/ParE_toxin"/>
</dbReference>
<gene>
    <name evidence="3" type="ORF">HX893_16480</name>
</gene>
<evidence type="ECO:0000256" key="2">
    <source>
        <dbReference type="ARBA" id="ARBA00022649"/>
    </source>
</evidence>
<organism evidence="3 4">
    <name type="scientific">Pseudomonas reactans</name>
    <dbReference type="NCBI Taxonomy" id="117680"/>
    <lineage>
        <taxon>Bacteria</taxon>
        <taxon>Pseudomonadati</taxon>
        <taxon>Pseudomonadota</taxon>
        <taxon>Gammaproteobacteria</taxon>
        <taxon>Pseudomonadales</taxon>
        <taxon>Pseudomonadaceae</taxon>
        <taxon>Pseudomonas</taxon>
    </lineage>
</organism>
<comment type="similarity">
    <text evidence="1">Belongs to the RelE toxin family.</text>
</comment>
<proteinExistence type="inferred from homology"/>
<dbReference type="Proteomes" id="UP000585226">
    <property type="component" value="Unassembled WGS sequence"/>
</dbReference>
<dbReference type="PANTHER" id="PTHR33755">
    <property type="entry name" value="TOXIN PARE1-RELATED"/>
    <property type="match status" value="1"/>
</dbReference>
<dbReference type="NCBIfam" id="TIGR02385">
    <property type="entry name" value="RelE_StbE"/>
    <property type="match status" value="1"/>
</dbReference>
<dbReference type="InterPro" id="IPR035093">
    <property type="entry name" value="RelE/ParE_toxin_dom_sf"/>
</dbReference>
<name>A0A7Y8G2Y8_9PSED</name>
<dbReference type="EMBL" id="JACASD010000037">
    <property type="protein sequence ID" value="NWE89729.1"/>
    <property type="molecule type" value="Genomic_DNA"/>
</dbReference>
<dbReference type="Pfam" id="PF05016">
    <property type="entry name" value="ParE_toxin"/>
    <property type="match status" value="1"/>
</dbReference>
<evidence type="ECO:0000313" key="4">
    <source>
        <dbReference type="Proteomes" id="UP000585226"/>
    </source>
</evidence>
<dbReference type="RefSeq" id="WP_177111792.1">
    <property type="nucleotide sequence ID" value="NZ_JACASB010000049.1"/>
</dbReference>
<sequence length="91" mass="10399">MLGVVWLDEAIADLIDIVTFIAAENPSAARHLKNRLESAPLPLTEHPYLYPNGRIPGTREVVVHPNYVWVYRVTAERIEIVNVLHARQEYP</sequence>
<dbReference type="InterPro" id="IPR051803">
    <property type="entry name" value="TA_system_RelE-like_toxin"/>
</dbReference>